<organism evidence="1 2">
    <name type="scientific">Gossypium raimondii</name>
    <name type="common">Peruvian cotton</name>
    <name type="synonym">Gossypium klotzschianum subsp. raimondii</name>
    <dbReference type="NCBI Taxonomy" id="29730"/>
    <lineage>
        <taxon>Eukaryota</taxon>
        <taxon>Viridiplantae</taxon>
        <taxon>Streptophyta</taxon>
        <taxon>Embryophyta</taxon>
        <taxon>Tracheophyta</taxon>
        <taxon>Spermatophyta</taxon>
        <taxon>Magnoliopsida</taxon>
        <taxon>eudicotyledons</taxon>
        <taxon>Gunneridae</taxon>
        <taxon>Pentapetalae</taxon>
        <taxon>rosids</taxon>
        <taxon>malvids</taxon>
        <taxon>Malvales</taxon>
        <taxon>Malvaceae</taxon>
        <taxon>Malvoideae</taxon>
        <taxon>Gossypium</taxon>
    </lineage>
</organism>
<reference evidence="1 2" key="1">
    <citation type="journal article" date="2019" name="Genome Biol. Evol.">
        <title>Insights into the evolution of the New World diploid cottons (Gossypium, subgenus Houzingenia) based on genome sequencing.</title>
        <authorList>
            <person name="Grover C.E."/>
            <person name="Arick M.A. 2nd"/>
            <person name="Thrash A."/>
            <person name="Conover J.L."/>
            <person name="Sanders W.S."/>
            <person name="Peterson D.G."/>
            <person name="Frelichowski J.E."/>
            <person name="Scheffler J.A."/>
            <person name="Scheffler B.E."/>
            <person name="Wendel J.F."/>
        </authorList>
    </citation>
    <scope>NUCLEOTIDE SEQUENCE [LARGE SCALE GENOMIC DNA]</scope>
    <source>
        <strain evidence="1">8</strain>
        <tissue evidence="1">Leaf</tissue>
    </source>
</reference>
<sequence>MRDMPGLMSHMLPLPVSVSEDLANSMLCSATQLVVGTANISSWHDYLFGPLGNDSRDQSQAGAKVLIGNC</sequence>
<dbReference type="AlphaFoldDB" id="A0A7J8PU76"/>
<name>A0A7J8PU76_GOSRA</name>
<evidence type="ECO:0000313" key="2">
    <source>
        <dbReference type="Proteomes" id="UP000593578"/>
    </source>
</evidence>
<proteinExistence type="predicted"/>
<gene>
    <name evidence="1" type="ORF">Gorai_009796</name>
</gene>
<dbReference type="Proteomes" id="UP000593578">
    <property type="component" value="Unassembled WGS sequence"/>
</dbReference>
<protein>
    <submittedName>
        <fullName evidence="1">Uncharacterized protein</fullName>
    </submittedName>
</protein>
<accession>A0A7J8PU76</accession>
<evidence type="ECO:0000313" key="1">
    <source>
        <dbReference type="EMBL" id="MBA0592825.1"/>
    </source>
</evidence>
<dbReference type="EMBL" id="JABEZZ010000008">
    <property type="protein sequence ID" value="MBA0592825.1"/>
    <property type="molecule type" value="Genomic_DNA"/>
</dbReference>
<comment type="caution">
    <text evidence="1">The sequence shown here is derived from an EMBL/GenBank/DDBJ whole genome shotgun (WGS) entry which is preliminary data.</text>
</comment>